<dbReference type="InterPro" id="IPR003439">
    <property type="entry name" value="ABC_transporter-like_ATP-bd"/>
</dbReference>
<dbReference type="SUPFAM" id="SSF52540">
    <property type="entry name" value="P-loop containing nucleoside triphosphate hydrolases"/>
    <property type="match status" value="1"/>
</dbReference>
<dbReference type="InterPro" id="IPR003593">
    <property type="entry name" value="AAA+_ATPase"/>
</dbReference>
<gene>
    <name evidence="4" type="ORF">AOG55_08710</name>
</gene>
<evidence type="ECO:0000313" key="5">
    <source>
        <dbReference type="Proteomes" id="UP000050301"/>
    </source>
</evidence>
<dbReference type="Proteomes" id="UP000050301">
    <property type="component" value="Unassembled WGS sequence"/>
</dbReference>
<proteinExistence type="predicted"/>
<dbReference type="SMART" id="SM00382">
    <property type="entry name" value="AAA"/>
    <property type="match status" value="1"/>
</dbReference>
<evidence type="ECO:0000313" key="4">
    <source>
        <dbReference type="EMBL" id="KQB34896.1"/>
    </source>
</evidence>
<organism evidence="4 5">
    <name type="scientific">Acidiplasma cupricumulans</name>
    <dbReference type="NCBI Taxonomy" id="312540"/>
    <lineage>
        <taxon>Archaea</taxon>
        <taxon>Methanobacteriati</taxon>
        <taxon>Thermoplasmatota</taxon>
        <taxon>Thermoplasmata</taxon>
        <taxon>Thermoplasmatales</taxon>
        <taxon>Ferroplasmaceae</taxon>
        <taxon>Acidiplasma</taxon>
    </lineage>
</organism>
<keyword evidence="1" id="KW-0547">Nucleotide-binding</keyword>
<dbReference type="InterPro" id="IPR027417">
    <property type="entry name" value="P-loop_NTPase"/>
</dbReference>
<dbReference type="GO" id="GO:0016887">
    <property type="term" value="F:ATP hydrolysis activity"/>
    <property type="evidence" value="ECO:0007669"/>
    <property type="project" value="InterPro"/>
</dbReference>
<keyword evidence="5" id="KW-1185">Reference proteome</keyword>
<dbReference type="Pfam" id="PF00005">
    <property type="entry name" value="ABC_tran"/>
    <property type="match status" value="1"/>
</dbReference>
<keyword evidence="2" id="KW-0067">ATP-binding</keyword>
<sequence length="245" mass="28553">MIKIINLTKKYKIKTGNFRYSDFYALDNISTIFKENIINGITGSSGSGKTTLANIISGYDRDYSGEVLYDNSQEKKYDYIRYVFQDPYISLNMVKTVEWHIMTASELNNVDIESSIKKFESTRLDYDDYRSKYVNTLSGGEMQKLAFTIAIIPDPKYIVLDEAFSMLDPINLFYMLSLLKSIRKTISVIYIDHDINRVAFASDYIYILNKGRIIEENDTDTIMNKPENEYTKKLIEYSPDYKKRI</sequence>
<dbReference type="GO" id="GO:0005524">
    <property type="term" value="F:ATP binding"/>
    <property type="evidence" value="ECO:0007669"/>
    <property type="project" value="UniProtKB-KW"/>
</dbReference>
<reference evidence="4 5" key="1">
    <citation type="submission" date="2015-09" db="EMBL/GenBank/DDBJ databases">
        <title>Heavy metals and arsenic resistance mechanisms in polyextremophilic archaea of the family Ferroplasmaceae.</title>
        <authorList>
            <person name="Bulaev A.G."/>
            <person name="Kanygina A.V."/>
        </authorList>
    </citation>
    <scope>NUCLEOTIDE SEQUENCE [LARGE SCALE GENOMIC DNA]</scope>
    <source>
        <strain evidence="4 5">BH2</strain>
    </source>
</reference>
<evidence type="ECO:0000256" key="2">
    <source>
        <dbReference type="ARBA" id="ARBA00022840"/>
    </source>
</evidence>
<dbReference type="PANTHER" id="PTHR43230:SF3">
    <property type="entry name" value="ABC-TYPE DIPEPTIDE_OLIGOPEPTIDE TRANSPORT SYSTEM, ATPASE COMPONENT"/>
    <property type="match status" value="1"/>
</dbReference>
<comment type="caution">
    <text evidence="4">The sequence shown here is derived from an EMBL/GenBank/DDBJ whole genome shotgun (WGS) entry which is preliminary data.</text>
</comment>
<protein>
    <recommendedName>
        <fullName evidence="3">ABC transporter domain-containing protein</fullName>
    </recommendedName>
</protein>
<dbReference type="RefSeq" id="WP_048101482.1">
    <property type="nucleotide sequence ID" value="NZ_LKBH01000200.1"/>
</dbReference>
<evidence type="ECO:0000259" key="3">
    <source>
        <dbReference type="PROSITE" id="PS50893"/>
    </source>
</evidence>
<name>A0A0Q0RXX3_9ARCH</name>
<evidence type="ECO:0000256" key="1">
    <source>
        <dbReference type="ARBA" id="ARBA00022741"/>
    </source>
</evidence>
<feature type="domain" description="ABC transporter" evidence="3">
    <location>
        <begin position="2"/>
        <end position="235"/>
    </location>
</feature>
<dbReference type="InParanoid" id="A0A0Q0RXX3"/>
<dbReference type="GeneID" id="84222520"/>
<dbReference type="PROSITE" id="PS50893">
    <property type="entry name" value="ABC_TRANSPORTER_2"/>
    <property type="match status" value="1"/>
</dbReference>
<accession>A0A0Q0RXX3</accession>
<dbReference type="AlphaFoldDB" id="A0A0Q0RXX3"/>
<dbReference type="PANTHER" id="PTHR43230">
    <property type="entry name" value="ABC-TYPE DIPEPTIDE/OLIGOPEPTIDE TRANSPORT SYSTEM, ATPASE COMPONENT"/>
    <property type="match status" value="1"/>
</dbReference>
<dbReference type="EMBL" id="LKBH01000200">
    <property type="protein sequence ID" value="KQB34896.1"/>
    <property type="molecule type" value="Genomic_DNA"/>
</dbReference>
<dbReference type="Gene3D" id="3.40.50.300">
    <property type="entry name" value="P-loop containing nucleotide triphosphate hydrolases"/>
    <property type="match status" value="1"/>
</dbReference>